<dbReference type="HOGENOM" id="CLU_568560_0_0_1"/>
<dbReference type="AlphaFoldDB" id="W6Z9C4"/>
<dbReference type="Proteomes" id="UP000054032">
    <property type="component" value="Unassembled WGS sequence"/>
</dbReference>
<dbReference type="GeneID" id="19122913"/>
<name>W6Z9C4_COCMI</name>
<sequence>MDRVLPKRAQFRQWRTIDALPSELMKQVVSYLAPTCVEETKPGCKLDLQNANLAHSCLREWATEYLFRDMMLTHVLPGASCSLELFAITKQNAHLLKHVTHIVVQVPPAIRREDFETAMCYAPERATRQRLYPQCDDSPTTELTDEQKKYYLRYHEAMVEPFIQSWRWHPLVHCAESSFSRIFSYFKNLISISVACCEREDHPQPTCTHTFIQQTGKSVTEQETPRFVEDRTINLAWASAIIARKAPAHVQDLHLSLANIDNYYAAGTVNSVLRRGYMYPEDEFPNLATLTRLTLSVRGTPGTHGHPYPTDASATFHAVWFWKHMVNHMVQLQYLELVDDFDTSSTINFSDLDYTNHTASILPLILPHLELNELQVLKLCGFALQKHDLANALMGPWPSLERVVLSGIRLMDGSEEEYADAEHMEGFTWLEVCHGFVEKRPGVVLELERPYSTCFALDAVAVEEGFVAELRDTDGVVVTL</sequence>
<evidence type="ECO:0000313" key="1">
    <source>
        <dbReference type="EMBL" id="EUC46373.1"/>
    </source>
</evidence>
<dbReference type="KEGG" id="bor:COCMIDRAFT_35993"/>
<dbReference type="RefSeq" id="XP_007687104.1">
    <property type="nucleotide sequence ID" value="XM_007688914.1"/>
</dbReference>
<dbReference type="eggNOG" id="ENOG502SQHM">
    <property type="taxonomic scope" value="Eukaryota"/>
</dbReference>
<organism evidence="1 2">
    <name type="scientific">Bipolaris oryzae ATCC 44560</name>
    <dbReference type="NCBI Taxonomy" id="930090"/>
    <lineage>
        <taxon>Eukaryota</taxon>
        <taxon>Fungi</taxon>
        <taxon>Dikarya</taxon>
        <taxon>Ascomycota</taxon>
        <taxon>Pezizomycotina</taxon>
        <taxon>Dothideomycetes</taxon>
        <taxon>Pleosporomycetidae</taxon>
        <taxon>Pleosporales</taxon>
        <taxon>Pleosporineae</taxon>
        <taxon>Pleosporaceae</taxon>
        <taxon>Bipolaris</taxon>
    </lineage>
</organism>
<accession>W6Z9C4</accession>
<gene>
    <name evidence="1" type="ORF">COCMIDRAFT_35993</name>
</gene>
<keyword evidence="2" id="KW-1185">Reference proteome</keyword>
<dbReference type="OrthoDB" id="3702761at2759"/>
<reference evidence="1 2" key="1">
    <citation type="journal article" date="2013" name="PLoS Genet.">
        <title>Comparative genome structure, secondary metabolite, and effector coding capacity across Cochliobolus pathogens.</title>
        <authorList>
            <person name="Condon B.J."/>
            <person name="Leng Y."/>
            <person name="Wu D."/>
            <person name="Bushley K.E."/>
            <person name="Ohm R.A."/>
            <person name="Otillar R."/>
            <person name="Martin J."/>
            <person name="Schackwitz W."/>
            <person name="Grimwood J."/>
            <person name="MohdZainudin N."/>
            <person name="Xue C."/>
            <person name="Wang R."/>
            <person name="Manning V.A."/>
            <person name="Dhillon B."/>
            <person name="Tu Z.J."/>
            <person name="Steffenson B.J."/>
            <person name="Salamov A."/>
            <person name="Sun H."/>
            <person name="Lowry S."/>
            <person name="LaButti K."/>
            <person name="Han J."/>
            <person name="Copeland A."/>
            <person name="Lindquist E."/>
            <person name="Barry K."/>
            <person name="Schmutz J."/>
            <person name="Baker S.E."/>
            <person name="Ciuffetti L.M."/>
            <person name="Grigoriev I.V."/>
            <person name="Zhong S."/>
            <person name="Turgeon B.G."/>
        </authorList>
    </citation>
    <scope>NUCLEOTIDE SEQUENCE [LARGE SCALE GENOMIC DNA]</scope>
    <source>
        <strain evidence="1 2">ATCC 44560</strain>
    </source>
</reference>
<protein>
    <submittedName>
        <fullName evidence="1">Uncharacterized protein</fullName>
    </submittedName>
</protein>
<proteinExistence type="predicted"/>
<dbReference type="EMBL" id="KI963967">
    <property type="protein sequence ID" value="EUC46373.1"/>
    <property type="molecule type" value="Genomic_DNA"/>
</dbReference>
<evidence type="ECO:0000313" key="2">
    <source>
        <dbReference type="Proteomes" id="UP000054032"/>
    </source>
</evidence>